<dbReference type="EMBL" id="BARS01033116">
    <property type="protein sequence ID" value="GAG22219.1"/>
    <property type="molecule type" value="Genomic_DNA"/>
</dbReference>
<evidence type="ECO:0008006" key="4">
    <source>
        <dbReference type="Google" id="ProtNLM"/>
    </source>
</evidence>
<sequence length="104" mass="10908">IVNAALDSEKPCELCTTTLSIFVSALGAEAGNLALKVMATGGAYLGGGIPPRIISILKDGPFMESFRNKGRFSELVSRIPVHVIVNPKIALIGAAFHGLELSDE</sequence>
<dbReference type="Gene3D" id="3.40.367.20">
    <property type="match status" value="1"/>
</dbReference>
<organism evidence="3">
    <name type="scientific">marine sediment metagenome</name>
    <dbReference type="NCBI Taxonomy" id="412755"/>
    <lineage>
        <taxon>unclassified sequences</taxon>
        <taxon>metagenomes</taxon>
        <taxon>ecological metagenomes</taxon>
    </lineage>
</organism>
<accession>X0VUZ0</accession>
<dbReference type="GO" id="GO:0004340">
    <property type="term" value="F:glucokinase activity"/>
    <property type="evidence" value="ECO:0007669"/>
    <property type="project" value="InterPro"/>
</dbReference>
<dbReference type="InterPro" id="IPR043129">
    <property type="entry name" value="ATPase_NBD"/>
</dbReference>
<feature type="non-terminal residue" evidence="3">
    <location>
        <position position="1"/>
    </location>
</feature>
<dbReference type="GO" id="GO:0005524">
    <property type="term" value="F:ATP binding"/>
    <property type="evidence" value="ECO:0007669"/>
    <property type="project" value="InterPro"/>
</dbReference>
<evidence type="ECO:0000256" key="2">
    <source>
        <dbReference type="ARBA" id="ARBA00022777"/>
    </source>
</evidence>
<comment type="caution">
    <text evidence="3">The sequence shown here is derived from an EMBL/GenBank/DDBJ whole genome shotgun (WGS) entry which is preliminary data.</text>
</comment>
<dbReference type="PANTHER" id="PTHR47363:SF1">
    <property type="entry name" value="GLUCOKINASE"/>
    <property type="match status" value="1"/>
</dbReference>
<dbReference type="GO" id="GO:0006096">
    <property type="term" value="P:glycolytic process"/>
    <property type="evidence" value="ECO:0007669"/>
    <property type="project" value="InterPro"/>
</dbReference>
<dbReference type="PANTHER" id="PTHR47363">
    <property type="entry name" value="GLUCOKINASE"/>
    <property type="match status" value="1"/>
</dbReference>
<evidence type="ECO:0000313" key="3">
    <source>
        <dbReference type="EMBL" id="GAG22219.1"/>
    </source>
</evidence>
<dbReference type="Pfam" id="PF02685">
    <property type="entry name" value="Glucokinase"/>
    <property type="match status" value="1"/>
</dbReference>
<dbReference type="SUPFAM" id="SSF53067">
    <property type="entry name" value="Actin-like ATPase domain"/>
    <property type="match status" value="1"/>
</dbReference>
<dbReference type="InterPro" id="IPR003836">
    <property type="entry name" value="Glucokinase"/>
</dbReference>
<reference evidence="3" key="1">
    <citation type="journal article" date="2014" name="Front. Microbiol.">
        <title>High frequency of phylogenetically diverse reductive dehalogenase-homologous genes in deep subseafloor sedimentary metagenomes.</title>
        <authorList>
            <person name="Kawai M."/>
            <person name="Futagami T."/>
            <person name="Toyoda A."/>
            <person name="Takaki Y."/>
            <person name="Nishi S."/>
            <person name="Hori S."/>
            <person name="Arai W."/>
            <person name="Tsubouchi T."/>
            <person name="Morono Y."/>
            <person name="Uchiyama I."/>
            <person name="Ito T."/>
            <person name="Fujiyama A."/>
            <person name="Inagaki F."/>
            <person name="Takami H."/>
        </authorList>
    </citation>
    <scope>NUCLEOTIDE SEQUENCE</scope>
    <source>
        <strain evidence="3">Expedition CK06-06</strain>
    </source>
</reference>
<keyword evidence="1" id="KW-0808">Transferase</keyword>
<gene>
    <name evidence="3" type="ORF">S01H1_51317</name>
</gene>
<evidence type="ECO:0000256" key="1">
    <source>
        <dbReference type="ARBA" id="ARBA00022679"/>
    </source>
</evidence>
<name>X0VUZ0_9ZZZZ</name>
<dbReference type="AlphaFoldDB" id="X0VUZ0"/>
<keyword evidence="2" id="KW-0418">Kinase</keyword>
<proteinExistence type="predicted"/>
<protein>
    <recommendedName>
        <fullName evidence="4">Glucokinase</fullName>
    </recommendedName>
</protein>
<dbReference type="GO" id="GO:0005536">
    <property type="term" value="F:D-glucose binding"/>
    <property type="evidence" value="ECO:0007669"/>
    <property type="project" value="InterPro"/>
</dbReference>